<feature type="compositionally biased region" description="Basic and acidic residues" evidence="1">
    <location>
        <begin position="175"/>
        <end position="188"/>
    </location>
</feature>
<organism evidence="2">
    <name type="scientific">Clastoptera arizonana</name>
    <name type="common">Arizona spittle bug</name>
    <dbReference type="NCBI Taxonomy" id="38151"/>
    <lineage>
        <taxon>Eukaryota</taxon>
        <taxon>Metazoa</taxon>
        <taxon>Ecdysozoa</taxon>
        <taxon>Arthropoda</taxon>
        <taxon>Hexapoda</taxon>
        <taxon>Insecta</taxon>
        <taxon>Pterygota</taxon>
        <taxon>Neoptera</taxon>
        <taxon>Paraneoptera</taxon>
        <taxon>Hemiptera</taxon>
        <taxon>Auchenorrhyncha</taxon>
        <taxon>Cercopoidea</taxon>
        <taxon>Clastopteridae</taxon>
        <taxon>Clastoptera</taxon>
    </lineage>
</organism>
<feature type="compositionally biased region" description="Basic and acidic residues" evidence="1">
    <location>
        <begin position="449"/>
        <end position="458"/>
    </location>
</feature>
<feature type="region of interest" description="Disordered" evidence="1">
    <location>
        <begin position="1"/>
        <end position="44"/>
    </location>
</feature>
<dbReference type="AlphaFoldDB" id="A0A1B6CEQ1"/>
<feature type="compositionally biased region" description="Basic and acidic residues" evidence="1">
    <location>
        <begin position="1"/>
        <end position="25"/>
    </location>
</feature>
<sequence length="711" mass="78041">HEDASIEKETTIKTHEDASIEKETKQLQPSIEPDAKKHESDVLGCGKVSRPYATEHDDLSVSLLLSLSNGHQRAEQSKVAEVNLHPPRSPSSLPTPKDPVNGFLRLARNKKIGSSPSSTVTPGRKSFPQNLVKTPTVVKHNGQILKHANPKKSSESSDKHRVKGILGASDTRAASLDKDNVTGEHKATTEQPSLTTGNGDSNTQKVNDKTDKVPDLEKNNLSTENKTKVTKSTPTEQKEMKANGHMAQPTHRKEINNRLEQIVKNCMKKGNHSVVNATNEEKSELNKEEVLNVASTSKEILKVPQLNPKVDCNGESSILKRKLNDPSCFISVNRDSSAQPEVKKRRLVTPDVSIELTTKPVFENNKNPLKRPAECSDLSILTKRFLDSIQQMKKHAPATPQVNIKEVDQLRTSNLKIEKVNPGAAPSSSKDKEGKKKDKDDIVSIAIERISENIRLTEDSPGTSSDGKKSAKEVEPSSPAKVDPKPSTSSEVSPTSLKKLPRLIEINAPPRPKLQSQVADAKNRIGLKLTTVRKEVPIRKEGQSVRKDNTGALDLSSGSPNSPKNKPILNQRSSVPTKSPPSLSPLQAMSSFQIPEMKSSPPQRISTLNRNNPQPRPSSLSSSSPSPPADARTHEMFPNAAFHQYYRHQLELGLQSRLLASSQVNNKWRQDPLAAKKFEELVRNVMNCGGLPPHPLIFPPKLGSGSDTPRK</sequence>
<feature type="compositionally biased region" description="Polar residues" evidence="1">
    <location>
        <begin position="189"/>
        <end position="205"/>
    </location>
</feature>
<evidence type="ECO:0000256" key="1">
    <source>
        <dbReference type="SAM" id="MobiDB-lite"/>
    </source>
</evidence>
<proteinExistence type="predicted"/>
<protein>
    <submittedName>
        <fullName evidence="2">Uncharacterized protein</fullName>
    </submittedName>
</protein>
<evidence type="ECO:0000313" key="2">
    <source>
        <dbReference type="EMBL" id="JAS11917.1"/>
    </source>
</evidence>
<feature type="region of interest" description="Disordered" evidence="1">
    <location>
        <begin position="413"/>
        <end position="633"/>
    </location>
</feature>
<feature type="compositionally biased region" description="Polar residues" evidence="1">
    <location>
        <begin position="486"/>
        <end position="496"/>
    </location>
</feature>
<feature type="compositionally biased region" description="Polar residues" evidence="1">
    <location>
        <begin position="584"/>
        <end position="593"/>
    </location>
</feature>
<feature type="compositionally biased region" description="Polar residues" evidence="1">
    <location>
        <begin position="600"/>
        <end position="612"/>
    </location>
</feature>
<feature type="non-terminal residue" evidence="2">
    <location>
        <position position="1"/>
    </location>
</feature>
<feature type="compositionally biased region" description="Polar residues" evidence="1">
    <location>
        <begin position="219"/>
        <end position="235"/>
    </location>
</feature>
<feature type="compositionally biased region" description="Basic and acidic residues" evidence="1">
    <location>
        <begin position="429"/>
        <end position="442"/>
    </location>
</feature>
<feature type="compositionally biased region" description="Polar residues" evidence="1">
    <location>
        <begin position="568"/>
        <end position="577"/>
    </location>
</feature>
<feature type="region of interest" description="Disordered" evidence="1">
    <location>
        <begin position="70"/>
        <end position="248"/>
    </location>
</feature>
<feature type="compositionally biased region" description="Polar residues" evidence="1">
    <location>
        <begin position="112"/>
        <end position="133"/>
    </location>
</feature>
<accession>A0A1B6CEQ1</accession>
<reference evidence="2" key="1">
    <citation type="submission" date="2015-12" db="EMBL/GenBank/DDBJ databases">
        <title>De novo transcriptome assembly of four potential Pierce s Disease insect vectors from Arizona vineyards.</title>
        <authorList>
            <person name="Tassone E.E."/>
        </authorList>
    </citation>
    <scope>NUCLEOTIDE SEQUENCE</scope>
</reference>
<dbReference type="EMBL" id="GEDC01025381">
    <property type="protein sequence ID" value="JAS11917.1"/>
    <property type="molecule type" value="Transcribed_RNA"/>
</dbReference>
<name>A0A1B6CEQ1_9HEMI</name>
<feature type="compositionally biased region" description="Basic and acidic residues" evidence="1">
    <location>
        <begin position="206"/>
        <end position="218"/>
    </location>
</feature>
<feature type="compositionally biased region" description="Basic and acidic residues" evidence="1">
    <location>
        <begin position="466"/>
        <end position="475"/>
    </location>
</feature>
<feature type="compositionally biased region" description="Basic and acidic residues" evidence="1">
    <location>
        <begin position="532"/>
        <end position="549"/>
    </location>
</feature>
<feature type="compositionally biased region" description="Low complexity" evidence="1">
    <location>
        <begin position="556"/>
        <end position="567"/>
    </location>
</feature>
<gene>
    <name evidence="2" type="ORF">g.5305</name>
</gene>